<dbReference type="EMBL" id="JBANMG010000008">
    <property type="protein sequence ID" value="KAK6949878.1"/>
    <property type="molecule type" value="Genomic_DNA"/>
</dbReference>
<keyword evidence="3" id="KW-1185">Reference proteome</keyword>
<evidence type="ECO:0008006" key="4">
    <source>
        <dbReference type="Google" id="ProtNLM"/>
    </source>
</evidence>
<proteinExistence type="predicted"/>
<feature type="region of interest" description="Disordered" evidence="1">
    <location>
        <begin position="190"/>
        <end position="302"/>
    </location>
</feature>
<dbReference type="PANTHER" id="PTHR28042:SF1">
    <property type="entry name" value="E3 UBIQUITIN-PROTEIN LIGASE COMPLEX SLX5-SLX8 SUBUNIT SLX5"/>
    <property type="match status" value="1"/>
</dbReference>
<feature type="compositionally biased region" description="Low complexity" evidence="1">
    <location>
        <begin position="373"/>
        <end position="383"/>
    </location>
</feature>
<feature type="region of interest" description="Disordered" evidence="1">
    <location>
        <begin position="1"/>
        <end position="77"/>
    </location>
</feature>
<dbReference type="Proteomes" id="UP001369815">
    <property type="component" value="Unassembled WGS sequence"/>
</dbReference>
<feature type="compositionally biased region" description="Pro residues" evidence="1">
    <location>
        <begin position="265"/>
        <end position="277"/>
    </location>
</feature>
<evidence type="ECO:0000313" key="2">
    <source>
        <dbReference type="EMBL" id="KAK6949878.1"/>
    </source>
</evidence>
<dbReference type="GO" id="GO:0033768">
    <property type="term" value="C:SUMO-targeted ubiquitin ligase complex"/>
    <property type="evidence" value="ECO:0007669"/>
    <property type="project" value="TreeGrafter"/>
</dbReference>
<feature type="compositionally biased region" description="Basic and acidic residues" evidence="1">
    <location>
        <begin position="384"/>
        <end position="393"/>
    </location>
</feature>
<name>A0AAX6MB22_9PEZI</name>
<dbReference type="AlphaFoldDB" id="A0AAX6MB22"/>
<sequence>MAEIADSDLPDPLSSTPPGFVATPTLSLQSIEDDSNSIQSESSTDFRTQPRLNYSQNPPRSSSSAPRIISPSRSSSDPEEIVDFIDRIYQVESPINSEDLLLDNAYGHHIDVDDDLAEAYESEESLFVNDRPDRDGDIDLVDRESLDSPVSWPSSPEYYIPRGMDEFRERENLRDELIAFELDYSGTLATAQRQRHQQPQREPEVIDLTGDSPIQPAPRNRIHTLRGRRSVQRGTPPRLERSDASYTNSQTVIDLVSDSDEEPEVMPPPRRSNPPPRNLNQDEFARHPTRIRPPRQPMQPDLIPGRNPFDQIQHIMNQIPLFRLFNNPNPMANNHDDDLVLLGHRNVMQEVMPQPNLPPVNLDYDIHPFAAMAPPAPGGANPKPAHEPPKETRAGFTRDTGEDVVAICPSCDQELAYDPDDDGSSTATPSRRARTKKDKAEHHFWAVKACGHVYCKKCYEYRKSTGKNRIPVGFRPDPSGAKNKVICAVEDCDSDVSAKGAWVGIFL</sequence>
<gene>
    <name evidence="2" type="ORF">Daesc_008201</name>
</gene>
<dbReference type="GO" id="GO:0004842">
    <property type="term" value="F:ubiquitin-protein transferase activity"/>
    <property type="evidence" value="ECO:0007669"/>
    <property type="project" value="TreeGrafter"/>
</dbReference>
<feature type="compositionally biased region" description="Low complexity" evidence="1">
    <location>
        <begin position="58"/>
        <end position="75"/>
    </location>
</feature>
<accession>A0AAX6MB22</accession>
<comment type="caution">
    <text evidence="2">The sequence shown here is derived from an EMBL/GenBank/DDBJ whole genome shotgun (WGS) entry which is preliminary data.</text>
</comment>
<feature type="compositionally biased region" description="Basic residues" evidence="1">
    <location>
        <begin position="220"/>
        <end position="231"/>
    </location>
</feature>
<feature type="region of interest" description="Disordered" evidence="1">
    <location>
        <begin position="416"/>
        <end position="438"/>
    </location>
</feature>
<feature type="region of interest" description="Disordered" evidence="1">
    <location>
        <begin position="373"/>
        <end position="399"/>
    </location>
</feature>
<protein>
    <recommendedName>
        <fullName evidence="4">Cell cycle control protein</fullName>
    </recommendedName>
</protein>
<evidence type="ECO:0000256" key="1">
    <source>
        <dbReference type="SAM" id="MobiDB-lite"/>
    </source>
</evidence>
<reference evidence="2 3" key="1">
    <citation type="journal article" date="2024" name="Front Chem Biol">
        <title>Unveiling the potential of Daldinia eschscholtzii MFLUCC 19-0629 through bioactivity and bioinformatics studies for enhanced sustainable agriculture production.</title>
        <authorList>
            <person name="Brooks S."/>
            <person name="Weaver J.A."/>
            <person name="Klomchit A."/>
            <person name="Alharthi S.A."/>
            <person name="Onlamun T."/>
            <person name="Nurani R."/>
            <person name="Vong T.K."/>
            <person name="Alberti F."/>
            <person name="Greco C."/>
        </authorList>
    </citation>
    <scope>NUCLEOTIDE SEQUENCE [LARGE SCALE GENOMIC DNA]</scope>
    <source>
        <strain evidence="2">MFLUCC 19-0629</strain>
    </source>
</reference>
<dbReference type="PANTHER" id="PTHR28042">
    <property type="entry name" value="E3 UBIQUITIN-PROTEIN LIGASE COMPLEX SLX5-SLX8 SUBUNIT SLX5"/>
    <property type="match status" value="1"/>
</dbReference>
<feature type="compositionally biased region" description="Polar residues" evidence="1">
    <location>
        <begin position="24"/>
        <end position="57"/>
    </location>
</feature>
<dbReference type="InterPro" id="IPR038886">
    <property type="entry name" value="E3_SLX5/Rfp1"/>
</dbReference>
<evidence type="ECO:0000313" key="3">
    <source>
        <dbReference type="Proteomes" id="UP001369815"/>
    </source>
</evidence>
<organism evidence="2 3">
    <name type="scientific">Daldinia eschscholtzii</name>
    <dbReference type="NCBI Taxonomy" id="292717"/>
    <lineage>
        <taxon>Eukaryota</taxon>
        <taxon>Fungi</taxon>
        <taxon>Dikarya</taxon>
        <taxon>Ascomycota</taxon>
        <taxon>Pezizomycotina</taxon>
        <taxon>Sordariomycetes</taxon>
        <taxon>Xylariomycetidae</taxon>
        <taxon>Xylariales</taxon>
        <taxon>Hypoxylaceae</taxon>
        <taxon>Daldinia</taxon>
    </lineage>
</organism>